<dbReference type="KEGG" id="cai:Caci_0529"/>
<evidence type="ECO:0000259" key="2">
    <source>
        <dbReference type="Pfam" id="PF01243"/>
    </source>
</evidence>
<evidence type="ECO:0000313" key="3">
    <source>
        <dbReference type="EMBL" id="ACU69472.1"/>
    </source>
</evidence>
<dbReference type="InterPro" id="IPR012349">
    <property type="entry name" value="Split_barrel_FMN-bd"/>
</dbReference>
<dbReference type="InParanoid" id="C7PXC1"/>
<feature type="domain" description="Pyridoxamine 5'-phosphate oxidase N-terminal" evidence="2">
    <location>
        <begin position="9"/>
        <end position="134"/>
    </location>
</feature>
<dbReference type="EMBL" id="CP001700">
    <property type="protein sequence ID" value="ACU69472.1"/>
    <property type="molecule type" value="Genomic_DNA"/>
</dbReference>
<accession>C7PXC1</accession>
<dbReference type="eggNOG" id="COG3576">
    <property type="taxonomic scope" value="Bacteria"/>
</dbReference>
<evidence type="ECO:0000313" key="4">
    <source>
        <dbReference type="Proteomes" id="UP000000851"/>
    </source>
</evidence>
<dbReference type="AlphaFoldDB" id="C7PXC1"/>
<dbReference type="SUPFAM" id="SSF50475">
    <property type="entry name" value="FMN-binding split barrel"/>
    <property type="match status" value="1"/>
</dbReference>
<organism evidence="3 4">
    <name type="scientific">Catenulispora acidiphila (strain DSM 44928 / JCM 14897 / NBRC 102108 / NRRL B-24433 / ID139908)</name>
    <dbReference type="NCBI Taxonomy" id="479433"/>
    <lineage>
        <taxon>Bacteria</taxon>
        <taxon>Bacillati</taxon>
        <taxon>Actinomycetota</taxon>
        <taxon>Actinomycetes</taxon>
        <taxon>Catenulisporales</taxon>
        <taxon>Catenulisporaceae</taxon>
        <taxon>Catenulispora</taxon>
    </lineage>
</organism>
<dbReference type="OrthoDB" id="115989at2"/>
<keyword evidence="4" id="KW-1185">Reference proteome</keyword>
<dbReference type="PANTHER" id="PTHR39336">
    <property type="entry name" value="PYRIDOXAMINE PHOSPHATE OXIDASE FAMILY PROTEIN (AFU_ORTHOLOGUE AFUA_6G11440)"/>
    <property type="match status" value="1"/>
</dbReference>
<feature type="region of interest" description="Disordered" evidence="1">
    <location>
        <begin position="176"/>
        <end position="210"/>
    </location>
</feature>
<evidence type="ECO:0000256" key="1">
    <source>
        <dbReference type="SAM" id="MobiDB-lite"/>
    </source>
</evidence>
<gene>
    <name evidence="3" type="ordered locus">Caci_0529</name>
</gene>
<dbReference type="STRING" id="479433.Caci_0529"/>
<reference evidence="3 4" key="1">
    <citation type="journal article" date="2009" name="Stand. Genomic Sci.">
        <title>Complete genome sequence of Catenulispora acidiphila type strain (ID 139908).</title>
        <authorList>
            <person name="Copeland A."/>
            <person name="Lapidus A."/>
            <person name="Glavina Del Rio T."/>
            <person name="Nolan M."/>
            <person name="Lucas S."/>
            <person name="Chen F."/>
            <person name="Tice H."/>
            <person name="Cheng J.F."/>
            <person name="Bruce D."/>
            <person name="Goodwin L."/>
            <person name="Pitluck S."/>
            <person name="Mikhailova N."/>
            <person name="Pati A."/>
            <person name="Ivanova N."/>
            <person name="Mavromatis K."/>
            <person name="Chen A."/>
            <person name="Palaniappan K."/>
            <person name="Chain P."/>
            <person name="Land M."/>
            <person name="Hauser L."/>
            <person name="Chang Y.J."/>
            <person name="Jeffries C.D."/>
            <person name="Chertkov O."/>
            <person name="Brettin T."/>
            <person name="Detter J.C."/>
            <person name="Han C."/>
            <person name="Ali Z."/>
            <person name="Tindall B.J."/>
            <person name="Goker M."/>
            <person name="Bristow J."/>
            <person name="Eisen J.A."/>
            <person name="Markowitz V."/>
            <person name="Hugenholtz P."/>
            <person name="Kyrpides N.C."/>
            <person name="Klenk H.P."/>
        </authorList>
    </citation>
    <scope>NUCLEOTIDE SEQUENCE [LARGE SCALE GENOMIC DNA]</scope>
    <source>
        <strain evidence="4">DSM 44928 / JCM 14897 / NBRC 102108 / NRRL B-24433 / ID139908</strain>
    </source>
</reference>
<dbReference type="Proteomes" id="UP000000851">
    <property type="component" value="Chromosome"/>
</dbReference>
<dbReference type="PANTHER" id="PTHR39336:SF1">
    <property type="entry name" value="PYRIDOXAMINE PHOSPHATE OXIDASE FAMILY PROTEIN (AFU_ORTHOLOGUE AFUA_6G11440)"/>
    <property type="match status" value="1"/>
</dbReference>
<dbReference type="InterPro" id="IPR011576">
    <property type="entry name" value="Pyridox_Oxase_N"/>
</dbReference>
<protein>
    <submittedName>
        <fullName evidence="3">Pyridoxamine 5'-phosphate oxidase-related FMN-binding</fullName>
    </submittedName>
</protein>
<dbReference type="RefSeq" id="WP_012784767.1">
    <property type="nucleotide sequence ID" value="NC_013131.1"/>
</dbReference>
<proteinExistence type="predicted"/>
<name>C7PXC1_CATAD</name>
<dbReference type="Pfam" id="PF01243">
    <property type="entry name" value="PNPOx_N"/>
    <property type="match status" value="1"/>
</dbReference>
<dbReference type="Gene3D" id="2.30.110.10">
    <property type="entry name" value="Electron Transport, Fmn-binding Protein, Chain A"/>
    <property type="match status" value="1"/>
</dbReference>
<sequence length="210" mass="23549">MSKVYEKINHQMAGWIHRQPIFFVASAPLAASGRVNVSPKGLMGTLVVLDPHSIAYLDYTGTGAETIAHLRENGRITVMFCAFEGRPKIVRLYGRGRYTVPGEPEFDKLRELFEKTTTAGQRSIIIVDIDRITDSCGWSVPLMDYREDRAVLDLHNERRDDAYFEKYWQTTNADSIDGLPALRSEPEPEPGLAPEPESEYLVVSASGSNE</sequence>
<dbReference type="HOGENOM" id="CLU_054794_1_1_11"/>